<evidence type="ECO:0000313" key="1">
    <source>
        <dbReference type="EMBL" id="JAH87978.1"/>
    </source>
</evidence>
<reference evidence="1" key="1">
    <citation type="submission" date="2014-11" db="EMBL/GenBank/DDBJ databases">
        <authorList>
            <person name="Amaro Gonzalez C."/>
        </authorList>
    </citation>
    <scope>NUCLEOTIDE SEQUENCE</scope>
</reference>
<name>A0A0E9WEQ5_ANGAN</name>
<dbReference type="EMBL" id="GBXM01020599">
    <property type="protein sequence ID" value="JAH87978.1"/>
    <property type="molecule type" value="Transcribed_RNA"/>
</dbReference>
<dbReference type="AlphaFoldDB" id="A0A0E9WEQ5"/>
<sequence length="24" mass="3171">MELYIWQMWFWSQHKKMITITKIK</sequence>
<accession>A0A0E9WEQ5</accession>
<reference evidence="1" key="2">
    <citation type="journal article" date="2015" name="Fish Shellfish Immunol.">
        <title>Early steps in the European eel (Anguilla anguilla)-Vibrio vulnificus interaction in the gills: Role of the RtxA13 toxin.</title>
        <authorList>
            <person name="Callol A."/>
            <person name="Pajuelo D."/>
            <person name="Ebbesson L."/>
            <person name="Teles M."/>
            <person name="MacKenzie S."/>
            <person name="Amaro C."/>
        </authorList>
    </citation>
    <scope>NUCLEOTIDE SEQUENCE</scope>
</reference>
<proteinExistence type="predicted"/>
<organism evidence="1">
    <name type="scientific">Anguilla anguilla</name>
    <name type="common">European freshwater eel</name>
    <name type="synonym">Muraena anguilla</name>
    <dbReference type="NCBI Taxonomy" id="7936"/>
    <lineage>
        <taxon>Eukaryota</taxon>
        <taxon>Metazoa</taxon>
        <taxon>Chordata</taxon>
        <taxon>Craniata</taxon>
        <taxon>Vertebrata</taxon>
        <taxon>Euteleostomi</taxon>
        <taxon>Actinopterygii</taxon>
        <taxon>Neopterygii</taxon>
        <taxon>Teleostei</taxon>
        <taxon>Anguilliformes</taxon>
        <taxon>Anguillidae</taxon>
        <taxon>Anguilla</taxon>
    </lineage>
</organism>
<protein>
    <submittedName>
        <fullName evidence="1">Uncharacterized protein</fullName>
    </submittedName>
</protein>